<evidence type="ECO:0000313" key="2">
    <source>
        <dbReference type="Proteomes" id="UP000179221"/>
    </source>
</evidence>
<comment type="caution">
    <text evidence="1">The sequence shown here is derived from an EMBL/GenBank/DDBJ whole genome shotgun (WGS) entry which is preliminary data.</text>
</comment>
<organism evidence="1 2">
    <name type="scientific">Candidatus Woesebacteria bacterium RIFCSPHIGHO2_01_FULL_40_22</name>
    <dbReference type="NCBI Taxonomy" id="1802499"/>
    <lineage>
        <taxon>Bacteria</taxon>
        <taxon>Candidatus Woeseibacteriota</taxon>
    </lineage>
</organism>
<sequence>MADAFVNLYSVVLNIDPSLLTNAGKYKAEATRQHDLAEDPLTPPKNVGTYWKNAEFNLISFYKELQKAINKK</sequence>
<protein>
    <submittedName>
        <fullName evidence="1">Uncharacterized protein</fullName>
    </submittedName>
</protein>
<dbReference type="EMBL" id="MGGL01000002">
    <property type="protein sequence ID" value="OGM27853.1"/>
    <property type="molecule type" value="Genomic_DNA"/>
</dbReference>
<gene>
    <name evidence="1" type="ORF">A2628_05545</name>
</gene>
<reference evidence="1 2" key="1">
    <citation type="journal article" date="2016" name="Nat. Commun.">
        <title>Thousands of microbial genomes shed light on interconnected biogeochemical processes in an aquifer system.</title>
        <authorList>
            <person name="Anantharaman K."/>
            <person name="Brown C.T."/>
            <person name="Hug L.A."/>
            <person name="Sharon I."/>
            <person name="Castelle C.J."/>
            <person name="Probst A.J."/>
            <person name="Thomas B.C."/>
            <person name="Singh A."/>
            <person name="Wilkins M.J."/>
            <person name="Karaoz U."/>
            <person name="Brodie E.L."/>
            <person name="Williams K.H."/>
            <person name="Hubbard S.S."/>
            <person name="Banfield J.F."/>
        </authorList>
    </citation>
    <scope>NUCLEOTIDE SEQUENCE [LARGE SCALE GENOMIC DNA]</scope>
</reference>
<accession>A0A1F7YKN0</accession>
<proteinExistence type="predicted"/>
<name>A0A1F7YKN0_9BACT</name>
<evidence type="ECO:0000313" key="1">
    <source>
        <dbReference type="EMBL" id="OGM27853.1"/>
    </source>
</evidence>
<dbReference type="Proteomes" id="UP000179221">
    <property type="component" value="Unassembled WGS sequence"/>
</dbReference>
<dbReference type="AlphaFoldDB" id="A0A1F7YKN0"/>